<evidence type="ECO:0000256" key="5">
    <source>
        <dbReference type="ARBA" id="ARBA00022777"/>
    </source>
</evidence>
<organism evidence="10 11">
    <name type="scientific">Isoptericola haloaureus</name>
    <dbReference type="NCBI Taxonomy" id="1542902"/>
    <lineage>
        <taxon>Bacteria</taxon>
        <taxon>Bacillati</taxon>
        <taxon>Actinomycetota</taxon>
        <taxon>Actinomycetes</taxon>
        <taxon>Micrococcales</taxon>
        <taxon>Promicromonosporaceae</taxon>
        <taxon>Isoptericola</taxon>
    </lineage>
</organism>
<dbReference type="SMART" id="SM00046">
    <property type="entry name" value="DAGKc"/>
    <property type="match status" value="1"/>
</dbReference>
<evidence type="ECO:0000256" key="6">
    <source>
        <dbReference type="ARBA" id="ARBA00022840"/>
    </source>
</evidence>
<keyword evidence="7" id="KW-0444">Lipid biosynthesis</keyword>
<dbReference type="InterPro" id="IPR001206">
    <property type="entry name" value="Diacylglycerol_kinase_cat_dom"/>
</dbReference>
<evidence type="ECO:0000256" key="1">
    <source>
        <dbReference type="ARBA" id="ARBA00001946"/>
    </source>
</evidence>
<keyword evidence="11" id="KW-1185">Reference proteome</keyword>
<dbReference type="InterPro" id="IPR045540">
    <property type="entry name" value="YegS/DAGK_C"/>
</dbReference>
<dbReference type="PROSITE" id="PS50146">
    <property type="entry name" value="DAGK"/>
    <property type="match status" value="1"/>
</dbReference>
<dbReference type="InterPro" id="IPR050187">
    <property type="entry name" value="Lipid_Phosphate_FormReg"/>
</dbReference>
<evidence type="ECO:0000313" key="10">
    <source>
        <dbReference type="EMBL" id="MEG3613654.1"/>
    </source>
</evidence>
<evidence type="ECO:0000256" key="7">
    <source>
        <dbReference type="ARBA" id="ARBA00023209"/>
    </source>
</evidence>
<dbReference type="Gene3D" id="2.60.200.40">
    <property type="match status" value="1"/>
</dbReference>
<dbReference type="GO" id="GO:0016301">
    <property type="term" value="F:kinase activity"/>
    <property type="evidence" value="ECO:0007669"/>
    <property type="project" value="UniProtKB-KW"/>
</dbReference>
<dbReference type="Proteomes" id="UP001310387">
    <property type="component" value="Unassembled WGS sequence"/>
</dbReference>
<keyword evidence="6" id="KW-0067">ATP-binding</keyword>
<evidence type="ECO:0000256" key="4">
    <source>
        <dbReference type="ARBA" id="ARBA00022741"/>
    </source>
</evidence>
<evidence type="ECO:0000256" key="2">
    <source>
        <dbReference type="ARBA" id="ARBA00005983"/>
    </source>
</evidence>
<keyword evidence="5 10" id="KW-0418">Kinase</keyword>
<dbReference type="EMBL" id="JBAGLP010000097">
    <property type="protein sequence ID" value="MEG3613654.1"/>
    <property type="molecule type" value="Genomic_DNA"/>
</dbReference>
<dbReference type="Pfam" id="PF19279">
    <property type="entry name" value="YegS_C"/>
    <property type="match status" value="1"/>
</dbReference>
<comment type="similarity">
    <text evidence="2">Belongs to the diacylglycerol/lipid kinase family.</text>
</comment>
<dbReference type="Gene3D" id="3.40.50.10330">
    <property type="entry name" value="Probable inorganic polyphosphate/atp-NAD kinase, domain 1"/>
    <property type="match status" value="1"/>
</dbReference>
<dbReference type="InterPro" id="IPR017438">
    <property type="entry name" value="ATP-NAD_kinase_N"/>
</dbReference>
<dbReference type="Pfam" id="PF00781">
    <property type="entry name" value="DAGK_cat"/>
    <property type="match status" value="1"/>
</dbReference>
<reference evidence="10" key="1">
    <citation type="journal article" date="2024" name="Antonie Van Leeuwenhoek">
        <title>Isoptericola haloaureus sp. nov., a dimorphic actinobacterium isolated from mangrove sediments of southeast India, implicating biosaline agricultural significance through nitrogen fixation and salt tolerance genes.</title>
        <authorList>
            <person name="Prathaban M."/>
            <person name="Prathiviraj R."/>
            <person name="Ravichandran M."/>
            <person name="Natarajan S.D."/>
            <person name="Sobanaa M."/>
            <person name="Hari Krishna Kumar S."/>
            <person name="Chandrasekar V."/>
            <person name="Selvin J."/>
        </authorList>
    </citation>
    <scope>NUCLEOTIDE SEQUENCE</scope>
    <source>
        <strain evidence="10">MP1014</strain>
    </source>
</reference>
<gene>
    <name evidence="10" type="ORF">V5O49_00795</name>
</gene>
<evidence type="ECO:0000259" key="9">
    <source>
        <dbReference type="PROSITE" id="PS50146"/>
    </source>
</evidence>
<comment type="cofactor">
    <cofactor evidence="1">
        <name>Mg(2+)</name>
        <dbReference type="ChEBI" id="CHEBI:18420"/>
    </cofactor>
</comment>
<dbReference type="SUPFAM" id="SSF111331">
    <property type="entry name" value="NAD kinase/diacylglycerol kinase-like"/>
    <property type="match status" value="1"/>
</dbReference>
<feature type="domain" description="DAGKc" evidence="9">
    <location>
        <begin position="1"/>
        <end position="126"/>
    </location>
</feature>
<dbReference type="PANTHER" id="PTHR12358">
    <property type="entry name" value="SPHINGOSINE KINASE"/>
    <property type="match status" value="1"/>
</dbReference>
<keyword evidence="4" id="KW-0547">Nucleotide-binding</keyword>
<protein>
    <submittedName>
        <fullName evidence="10">Diacylglycerol kinase family protein</fullName>
    </submittedName>
</protein>
<keyword evidence="7" id="KW-0594">Phospholipid biosynthesis</keyword>
<dbReference type="RefSeq" id="WP_332900557.1">
    <property type="nucleotide sequence ID" value="NZ_JBAGLP010000097.1"/>
</dbReference>
<keyword evidence="8" id="KW-1208">Phospholipid metabolism</keyword>
<evidence type="ECO:0000256" key="3">
    <source>
        <dbReference type="ARBA" id="ARBA00022679"/>
    </source>
</evidence>
<dbReference type="PANTHER" id="PTHR12358:SF106">
    <property type="entry name" value="LIPID KINASE YEGS"/>
    <property type="match status" value="1"/>
</dbReference>
<accession>A0ABU7Z2E8</accession>
<keyword evidence="7" id="KW-0443">Lipid metabolism</keyword>
<keyword evidence="3" id="KW-0808">Transferase</keyword>
<evidence type="ECO:0000313" key="11">
    <source>
        <dbReference type="Proteomes" id="UP001310387"/>
    </source>
</evidence>
<reference evidence="10" key="2">
    <citation type="submission" date="2024-02" db="EMBL/GenBank/DDBJ databases">
        <authorList>
            <person name="Prathaban M."/>
            <person name="Mythili R."/>
            <person name="Sharmila Devi N."/>
            <person name="Sobanaa M."/>
            <person name="Prathiviraj R."/>
            <person name="Selvin J."/>
        </authorList>
    </citation>
    <scope>NUCLEOTIDE SEQUENCE</scope>
    <source>
        <strain evidence="10">MP1014</strain>
    </source>
</reference>
<sequence length="317" mass="31974">MAVNPTAGAGRGRVVATVLHDRLRRAGHRVTDLSGTDGAATAARLAARHDLEALVVVGGDGMVHLGAGATAGTGTPLGVVPVGTGNDFAAVLGLPDDPLEAVDRVVRALHDGTARTVDAIEVTGPHDPPRWVAGAVSAGLDAAVSARALGMRRPRGAARYTVAALAEIARFRAWDYALELTGLVDDGGLPGLTVHDDASATWQGRAAMVTAANIARIGGGIRVAPHALVDDGLLDVLVASVTSRTAAASIFPAMYAGAHTRRRDVHLLRARAVTIRPAPGTPASAGPPVAHGDGEALAALPLTARAVAGALHVLTSA</sequence>
<proteinExistence type="inferred from homology"/>
<name>A0ABU7Z2E8_9MICO</name>
<evidence type="ECO:0000256" key="8">
    <source>
        <dbReference type="ARBA" id="ARBA00023264"/>
    </source>
</evidence>
<dbReference type="InterPro" id="IPR016064">
    <property type="entry name" value="NAD/diacylglycerol_kinase_sf"/>
</dbReference>
<comment type="caution">
    <text evidence="10">The sequence shown here is derived from an EMBL/GenBank/DDBJ whole genome shotgun (WGS) entry which is preliminary data.</text>
</comment>